<evidence type="ECO:0000313" key="2">
    <source>
        <dbReference type="EMBL" id="URA10814.1"/>
    </source>
</evidence>
<dbReference type="EMBL" id="CP073355">
    <property type="protein sequence ID" value="URA10814.1"/>
    <property type="molecule type" value="Genomic_DNA"/>
</dbReference>
<dbReference type="RefSeq" id="WP_271435942.1">
    <property type="nucleotide sequence ID" value="NZ_CP073355.1"/>
</dbReference>
<organism evidence="2 3">
    <name type="scientific">Thermospira aquatica</name>
    <dbReference type="NCBI Taxonomy" id="2828656"/>
    <lineage>
        <taxon>Bacteria</taxon>
        <taxon>Pseudomonadati</taxon>
        <taxon>Spirochaetota</taxon>
        <taxon>Spirochaetia</taxon>
        <taxon>Brevinematales</taxon>
        <taxon>Thermospiraceae</taxon>
        <taxon>Thermospira</taxon>
    </lineage>
</organism>
<evidence type="ECO:0000313" key="3">
    <source>
        <dbReference type="Proteomes" id="UP001056539"/>
    </source>
</evidence>
<dbReference type="PANTHER" id="PTHR42663">
    <property type="entry name" value="HYDROLASE C777.06C-RELATED-RELATED"/>
    <property type="match status" value="1"/>
</dbReference>
<dbReference type="CDD" id="cd07715">
    <property type="entry name" value="TaR3-like_MBL-fold"/>
    <property type="match status" value="1"/>
</dbReference>
<evidence type="ECO:0000259" key="1">
    <source>
        <dbReference type="SMART" id="SM00849"/>
    </source>
</evidence>
<reference evidence="2" key="2">
    <citation type="submission" date="2022-06" db="EMBL/GenBank/DDBJ databases">
        <title>Thermospira aquatica gen. nov., sp. nov.</title>
        <authorList>
            <person name="Ben Ali Gam Z."/>
            <person name="Labat M."/>
        </authorList>
    </citation>
    <scope>NUCLEOTIDE SEQUENCE</scope>
    <source>
        <strain evidence="2">F1F22</strain>
    </source>
</reference>
<dbReference type="SMART" id="SM00849">
    <property type="entry name" value="Lactamase_B"/>
    <property type="match status" value="1"/>
</dbReference>
<sequence>MVVRFWGVRGSTPITDKDKLDVGGNTSCVEVIIDEDRRIILDAGTGIRPLGKQLVQEFKQTGKAPKLYIFFSHTHWDHIQGFIFFAPIYISAFEMHLFGPGRANRHFADVFSGQMQYDYWPVKISHLPAKIHFYDLSEGGYQFDGIRVLAKRHIHPGIAYTYRIEHEGKTVVYATDTEHFKGTLDERVVEISRKAHLLIHDAQYNDDEIESRLGWGHSTWMQAIQVAQQAGVEKLALFHHDPERSDQACFSMEKEAQRIFPPTFLAREGMSIVL</sequence>
<dbReference type="Proteomes" id="UP001056539">
    <property type="component" value="Chromosome"/>
</dbReference>
<name>A0AAX3BEP0_9SPIR</name>
<accession>A0AAX3BEP0</accession>
<protein>
    <submittedName>
        <fullName evidence="2">MBL fold metallo-hydrolase</fullName>
    </submittedName>
</protein>
<dbReference type="Pfam" id="PF12706">
    <property type="entry name" value="Lactamase_B_2"/>
    <property type="match status" value="1"/>
</dbReference>
<dbReference type="Gene3D" id="3.60.15.10">
    <property type="entry name" value="Ribonuclease Z/Hydroxyacylglutathione hydrolase-like"/>
    <property type="match status" value="1"/>
</dbReference>
<dbReference type="InterPro" id="IPR001279">
    <property type="entry name" value="Metallo-B-lactamas"/>
</dbReference>
<gene>
    <name evidence="2" type="ORF">KDW03_03135</name>
</gene>
<dbReference type="SUPFAM" id="SSF56281">
    <property type="entry name" value="Metallo-hydrolase/oxidoreductase"/>
    <property type="match status" value="1"/>
</dbReference>
<dbReference type="PANTHER" id="PTHR42663:SF4">
    <property type="entry name" value="SLL1036 PROTEIN"/>
    <property type="match status" value="1"/>
</dbReference>
<dbReference type="KEGG" id="taqu:KDW03_03135"/>
<keyword evidence="3" id="KW-1185">Reference proteome</keyword>
<feature type="domain" description="Metallo-beta-lactamase" evidence="1">
    <location>
        <begin position="25"/>
        <end position="217"/>
    </location>
</feature>
<dbReference type="InterPro" id="IPR036866">
    <property type="entry name" value="RibonucZ/Hydroxyglut_hydro"/>
</dbReference>
<dbReference type="AlphaFoldDB" id="A0AAX3BEP0"/>
<reference evidence="2" key="1">
    <citation type="submission" date="2021-04" db="EMBL/GenBank/DDBJ databases">
        <authorList>
            <person name="Postec A."/>
        </authorList>
    </citation>
    <scope>NUCLEOTIDE SEQUENCE</scope>
    <source>
        <strain evidence="2">F1F22</strain>
    </source>
</reference>
<proteinExistence type="predicted"/>